<feature type="chain" id="PRO_5012752638" evidence="1">
    <location>
        <begin position="23"/>
        <end position="500"/>
    </location>
</feature>
<accession>A0A1T5AJ66</accession>
<name>A0A1T5AJ66_9SPHI</name>
<protein>
    <submittedName>
        <fullName evidence="2">Uncharacterized protein</fullName>
    </submittedName>
</protein>
<evidence type="ECO:0000313" key="3">
    <source>
        <dbReference type="Proteomes" id="UP000189981"/>
    </source>
</evidence>
<proteinExistence type="predicted"/>
<dbReference type="OrthoDB" id="8770972at2"/>
<evidence type="ECO:0000256" key="1">
    <source>
        <dbReference type="SAM" id="SignalP"/>
    </source>
</evidence>
<gene>
    <name evidence="2" type="ORF">SAMN05661099_0790</name>
</gene>
<dbReference type="Proteomes" id="UP000189981">
    <property type="component" value="Unassembled WGS sequence"/>
</dbReference>
<evidence type="ECO:0000313" key="2">
    <source>
        <dbReference type="EMBL" id="SKB35062.1"/>
    </source>
</evidence>
<dbReference type="EMBL" id="FUYR01000001">
    <property type="protein sequence ID" value="SKB35062.1"/>
    <property type="molecule type" value="Genomic_DNA"/>
</dbReference>
<reference evidence="3" key="1">
    <citation type="submission" date="2017-02" db="EMBL/GenBank/DDBJ databases">
        <authorList>
            <person name="Varghese N."/>
            <person name="Submissions S."/>
        </authorList>
    </citation>
    <scope>NUCLEOTIDE SEQUENCE [LARGE SCALE GENOMIC DNA]</scope>
    <source>
        <strain evidence="3">DSM 22385</strain>
    </source>
</reference>
<organism evidence="2 3">
    <name type="scientific">Daejeonella lutea</name>
    <dbReference type="NCBI Taxonomy" id="572036"/>
    <lineage>
        <taxon>Bacteria</taxon>
        <taxon>Pseudomonadati</taxon>
        <taxon>Bacteroidota</taxon>
        <taxon>Sphingobacteriia</taxon>
        <taxon>Sphingobacteriales</taxon>
        <taxon>Sphingobacteriaceae</taxon>
        <taxon>Daejeonella</taxon>
    </lineage>
</organism>
<keyword evidence="3" id="KW-1185">Reference proteome</keyword>
<dbReference type="RefSeq" id="WP_079701340.1">
    <property type="nucleotide sequence ID" value="NZ_FUYR01000001.1"/>
</dbReference>
<feature type="signal peptide" evidence="1">
    <location>
        <begin position="1"/>
        <end position="22"/>
    </location>
</feature>
<dbReference type="AlphaFoldDB" id="A0A1T5AJ66"/>
<keyword evidence="1" id="KW-0732">Signal</keyword>
<sequence length="500" mass="56460">MKAKTLLLLITLLITLINPTSSQTKFDFSKKGNIHDEVIYSWDNYYRDYFAGEIKKRLFEQGDVYILYDAQIAGLQSFVEMTRRCKDTKQMAELVDLLSPVFSQLKPIAPDNSAGWICTGGSICTAYGLLGKEVPLCSVQFLGLLGALATNITENIPLRKQTPAEKTFVANTFNTISVQLDRWFTPNYFKSVDNRLPRTAADMKDASAGHYFSDRDLWFLTVLSDLSELHLAGVKPAAEDGQKAWADLQTQKEGIAKIFDLFVARSYITTSPAGNRAEIDKGFWKNHFDNRYAKYAGPEAPVTWEQDAAGEWKMITRVKWDSTYLSDDVSWDISHARRLVPAFETFVRNHENIKKVWGYTNPAFDPVALRQAYANQIIQKIWNKSTTSPLFTNFWSGDNGWYRVAYAHQTGRRMEGYTPYGMNDSMPLGGYPIWGAFDPTLRTVFQNLFSLSHSNDPEAKSFISQYYKSVFANRSKSSAKPVGSLAFLSDLVEVSGGKGK</sequence>